<name>A0ACB9PI00_BAUVA</name>
<sequence length="302" mass="33362">MQKPEEVDSLVCPSFNCYSSDGLVDVADRVTRDKTSADDHRSDNDTDNDGSYPNNNDFEFVTLRKAADGVFFDGCVGPVFPVFNQDLLREDESSGGQGQVAEEDVMALQFPMRRFLNVGNDNQRRDRDPPSSSSSEVDEVEEIPPGSYCVWTPNSAKASPNRCKKSNSTGSSSFKRWKLLDLLRRSNSDGKNRDSLVFLTPSSSNPGSNLMKKKEKKAENSKEQLSTNSSKVTGKKKGNGSAVAVAVTGGEKKVPVSAHEAFYVRNRELKKADKRRSYLPYRQDLVGFFASLNGIGKTFPPF</sequence>
<dbReference type="Proteomes" id="UP000828941">
    <property type="component" value="Chromosome 4"/>
</dbReference>
<evidence type="ECO:0000313" key="2">
    <source>
        <dbReference type="Proteomes" id="UP000828941"/>
    </source>
</evidence>
<dbReference type="EMBL" id="CM039429">
    <property type="protein sequence ID" value="KAI4348163.1"/>
    <property type="molecule type" value="Genomic_DNA"/>
</dbReference>
<organism evidence="1 2">
    <name type="scientific">Bauhinia variegata</name>
    <name type="common">Purple orchid tree</name>
    <name type="synonym">Phanera variegata</name>
    <dbReference type="NCBI Taxonomy" id="167791"/>
    <lineage>
        <taxon>Eukaryota</taxon>
        <taxon>Viridiplantae</taxon>
        <taxon>Streptophyta</taxon>
        <taxon>Embryophyta</taxon>
        <taxon>Tracheophyta</taxon>
        <taxon>Spermatophyta</taxon>
        <taxon>Magnoliopsida</taxon>
        <taxon>eudicotyledons</taxon>
        <taxon>Gunneridae</taxon>
        <taxon>Pentapetalae</taxon>
        <taxon>rosids</taxon>
        <taxon>fabids</taxon>
        <taxon>Fabales</taxon>
        <taxon>Fabaceae</taxon>
        <taxon>Cercidoideae</taxon>
        <taxon>Cercideae</taxon>
        <taxon>Bauhiniinae</taxon>
        <taxon>Bauhinia</taxon>
    </lineage>
</organism>
<keyword evidence="2" id="KW-1185">Reference proteome</keyword>
<evidence type="ECO:0000313" key="1">
    <source>
        <dbReference type="EMBL" id="KAI4348163.1"/>
    </source>
</evidence>
<accession>A0ACB9PI00</accession>
<protein>
    <submittedName>
        <fullName evidence="1">Uncharacterized protein</fullName>
    </submittedName>
</protein>
<gene>
    <name evidence="1" type="ORF">L6164_008919</name>
</gene>
<comment type="caution">
    <text evidence="1">The sequence shown here is derived from an EMBL/GenBank/DDBJ whole genome shotgun (WGS) entry which is preliminary data.</text>
</comment>
<reference evidence="1 2" key="1">
    <citation type="journal article" date="2022" name="DNA Res.">
        <title>Chromosomal-level genome assembly of the orchid tree Bauhinia variegata (Leguminosae; Cercidoideae) supports the allotetraploid origin hypothesis of Bauhinia.</title>
        <authorList>
            <person name="Zhong Y."/>
            <person name="Chen Y."/>
            <person name="Zheng D."/>
            <person name="Pang J."/>
            <person name="Liu Y."/>
            <person name="Luo S."/>
            <person name="Meng S."/>
            <person name="Qian L."/>
            <person name="Wei D."/>
            <person name="Dai S."/>
            <person name="Zhou R."/>
        </authorList>
    </citation>
    <scope>NUCLEOTIDE SEQUENCE [LARGE SCALE GENOMIC DNA]</scope>
    <source>
        <strain evidence="1">BV-YZ2020</strain>
    </source>
</reference>
<proteinExistence type="predicted"/>